<dbReference type="InterPro" id="IPR013783">
    <property type="entry name" value="Ig-like_fold"/>
</dbReference>
<evidence type="ECO:0000313" key="3">
    <source>
        <dbReference type="Proteomes" id="UP000317901"/>
    </source>
</evidence>
<dbReference type="Gene3D" id="2.60.40.10">
    <property type="entry name" value="Immunoglobulins"/>
    <property type="match status" value="1"/>
</dbReference>
<dbReference type="EMBL" id="VFIP01000037">
    <property type="protein sequence ID" value="TWR87036.1"/>
    <property type="molecule type" value="Genomic_DNA"/>
</dbReference>
<dbReference type="RefSeq" id="WP_146426764.1">
    <property type="nucleotide sequence ID" value="NZ_CP142033.1"/>
</dbReference>
<feature type="chain" id="PRO_5022896946" description="Alkaline phosphatase family protein" evidence="1">
    <location>
        <begin position="26"/>
        <end position="408"/>
    </location>
</feature>
<name>A0A5C5PUU5_9PSED</name>
<organism evidence="2 3">
    <name type="scientific">Pseudomonas saxonica</name>
    <dbReference type="NCBI Taxonomy" id="2600598"/>
    <lineage>
        <taxon>Bacteria</taxon>
        <taxon>Pseudomonadati</taxon>
        <taxon>Pseudomonadota</taxon>
        <taxon>Gammaproteobacteria</taxon>
        <taxon>Pseudomonadales</taxon>
        <taxon>Pseudomonadaceae</taxon>
        <taxon>Pseudomonas</taxon>
    </lineage>
</organism>
<reference evidence="2 3" key="1">
    <citation type="submission" date="2019-06" db="EMBL/GenBank/DDBJ databases">
        <title>Pseudomonas bimorpha sp. nov. isolated from bovine raw milk and skim milk concentrate.</title>
        <authorList>
            <person name="Hofmann K."/>
            <person name="Huptas C."/>
            <person name="Doll E."/>
            <person name="Scherer S."/>
            <person name="Wenning M."/>
        </authorList>
    </citation>
    <scope>NUCLEOTIDE SEQUENCE [LARGE SCALE GENOMIC DNA]</scope>
    <source>
        <strain evidence="2 3">DSM 108990</strain>
    </source>
</reference>
<keyword evidence="1" id="KW-0732">Signal</keyword>
<comment type="caution">
    <text evidence="2">The sequence shown here is derived from an EMBL/GenBank/DDBJ whole genome shotgun (WGS) entry which is preliminary data.</text>
</comment>
<dbReference type="InterPro" id="IPR017850">
    <property type="entry name" value="Alkaline_phosphatase_core_sf"/>
</dbReference>
<sequence length="408" mass="43908">MRYSTVALSIAACLSLSLACVPALALTPSSADSQKSKTQKALLIGVDGMQYEKLQEAIAQNMAPHIGSLKLAKSYIGGIDGTSTEQLTNSGPGWATILTGSWVNRHQVDANNGALRNQAPSLFEQLKRAAPQRKTTSIVSWGTINDNFAEDIAQGYIDSATKCLDVDQCVADKAGYELEHGESDLVFAHFDEPDLAGHDHGFATEYQQAIQGVDAQVGQLLSALERRQATHPKEDWLIIVSPDHGRRLPDGYSHGQQTLSEKTTFIAMNKSANAQLTDPVSAPTNPGHSGLYGFASQADITPTILKHFGVTPEAAQHSMDGLPLIGALGVRQLTAQALPATSQVVLTWQGDKPRGKPVHIYRDGQHIASVPNHQGEYIDNDVKAINGNVNYTVEINKVPVSRLVTLQH</sequence>
<dbReference type="SUPFAM" id="SSF53649">
    <property type="entry name" value="Alkaline phosphatase-like"/>
    <property type="match status" value="1"/>
</dbReference>
<evidence type="ECO:0000256" key="1">
    <source>
        <dbReference type="SAM" id="SignalP"/>
    </source>
</evidence>
<gene>
    <name evidence="2" type="ORF">FJD37_17270</name>
</gene>
<dbReference type="PROSITE" id="PS51257">
    <property type="entry name" value="PROKAR_LIPOPROTEIN"/>
    <property type="match status" value="1"/>
</dbReference>
<proteinExistence type="predicted"/>
<feature type="signal peptide" evidence="1">
    <location>
        <begin position="1"/>
        <end position="25"/>
    </location>
</feature>
<dbReference type="Proteomes" id="UP000317901">
    <property type="component" value="Unassembled WGS sequence"/>
</dbReference>
<accession>A0A5C5PUU5</accession>
<dbReference type="Gene3D" id="3.40.720.10">
    <property type="entry name" value="Alkaline Phosphatase, subunit A"/>
    <property type="match status" value="1"/>
</dbReference>
<protein>
    <recommendedName>
        <fullName evidence="4">Alkaline phosphatase family protein</fullName>
    </recommendedName>
</protein>
<dbReference type="OrthoDB" id="1956004at2"/>
<dbReference type="AlphaFoldDB" id="A0A5C5PUU5"/>
<evidence type="ECO:0008006" key="4">
    <source>
        <dbReference type="Google" id="ProtNLM"/>
    </source>
</evidence>
<evidence type="ECO:0000313" key="2">
    <source>
        <dbReference type="EMBL" id="TWR87036.1"/>
    </source>
</evidence>
<dbReference type="InterPro" id="IPR002591">
    <property type="entry name" value="Phosphodiest/P_Trfase"/>
</dbReference>
<dbReference type="Pfam" id="PF01663">
    <property type="entry name" value="Phosphodiest"/>
    <property type="match status" value="1"/>
</dbReference>